<dbReference type="EMBL" id="NRDI02000014">
    <property type="protein sequence ID" value="KAI1511186.1"/>
    <property type="molecule type" value="Genomic_DNA"/>
</dbReference>
<evidence type="ECO:0000313" key="2">
    <source>
        <dbReference type="EMBL" id="KAI1511186.1"/>
    </source>
</evidence>
<comment type="caution">
    <text evidence="2">The sequence shown here is derived from an EMBL/GenBank/DDBJ whole genome shotgun (WGS) entry which is preliminary data.</text>
</comment>
<feature type="compositionally biased region" description="Basic and acidic residues" evidence="1">
    <location>
        <begin position="258"/>
        <end position="268"/>
    </location>
</feature>
<dbReference type="OrthoDB" id="10413504at2759"/>
<accession>A0A922NBK5</accession>
<reference evidence="3" key="1">
    <citation type="journal article" date="2022" name="Microb. Genom.">
        <title>A global pangenome for the wheat fungal pathogen Pyrenophora tritici-repentis and prediction of effector protein structural homology.</title>
        <authorList>
            <person name="Moolhuijzen P.M."/>
            <person name="See P.T."/>
            <person name="Shi G."/>
            <person name="Powell H.R."/>
            <person name="Cockram J."/>
            <person name="Jorgensen L.N."/>
            <person name="Benslimane H."/>
            <person name="Strelkov S.E."/>
            <person name="Turner J."/>
            <person name="Liu Z."/>
            <person name="Moffat C.S."/>
        </authorList>
    </citation>
    <scope>NUCLEOTIDE SEQUENCE [LARGE SCALE GENOMIC DNA]</scope>
</reference>
<feature type="compositionally biased region" description="Basic residues" evidence="1">
    <location>
        <begin position="269"/>
        <end position="283"/>
    </location>
</feature>
<sequence>MSVYIKQEPGMHADDGAVAAIPIRTSSATSIKQEPGLSTITVTEIAIHPAPMAIKSEPGLRQTATPSPSPPRPARYAPATNAAPIAGSSNSLSSSVYATPTASTGLSQFQLDCLESRKRLFADDDDDDTNNNQAIKIEGRPIKRIRYHLHTTPIKPSEEPPKPQLPEIPNPRDPRVDLLQVCAAKGNFTPYELEKYKAVQPKVDSVVYQKAMALFNLLQDLESRFGNDPPKCYPLSSAQKERIAKLQRIMDTGVIPPPEKEGEKEKGGNGRRRNRRGGRRHGNKGKEGVKTEPSS</sequence>
<feature type="region of interest" description="Disordered" evidence="1">
    <location>
        <begin position="54"/>
        <end position="82"/>
    </location>
</feature>
<protein>
    <submittedName>
        <fullName evidence="2">Uncharacterized protein</fullName>
    </submittedName>
</protein>
<name>A0A922NBK5_9PLEO</name>
<organism evidence="2 3">
    <name type="scientific">Pyrenophora tritici-repentis</name>
    <dbReference type="NCBI Taxonomy" id="45151"/>
    <lineage>
        <taxon>Eukaryota</taxon>
        <taxon>Fungi</taxon>
        <taxon>Dikarya</taxon>
        <taxon>Ascomycota</taxon>
        <taxon>Pezizomycotina</taxon>
        <taxon>Dothideomycetes</taxon>
        <taxon>Pleosporomycetidae</taxon>
        <taxon>Pleosporales</taxon>
        <taxon>Pleosporineae</taxon>
        <taxon>Pleosporaceae</taxon>
        <taxon>Pyrenophora</taxon>
    </lineage>
</organism>
<proteinExistence type="predicted"/>
<dbReference type="Proteomes" id="UP000249757">
    <property type="component" value="Unassembled WGS sequence"/>
</dbReference>
<gene>
    <name evidence="2" type="ORF">Ptr86124_009590</name>
</gene>
<feature type="compositionally biased region" description="Basic and acidic residues" evidence="1">
    <location>
        <begin position="284"/>
        <end position="295"/>
    </location>
</feature>
<feature type="region of interest" description="Disordered" evidence="1">
    <location>
        <begin position="247"/>
        <end position="295"/>
    </location>
</feature>
<feature type="region of interest" description="Disordered" evidence="1">
    <location>
        <begin position="151"/>
        <end position="173"/>
    </location>
</feature>
<dbReference type="AlphaFoldDB" id="A0A922NBK5"/>
<keyword evidence="3" id="KW-1185">Reference proteome</keyword>
<evidence type="ECO:0000256" key="1">
    <source>
        <dbReference type="SAM" id="MobiDB-lite"/>
    </source>
</evidence>
<evidence type="ECO:0000313" key="3">
    <source>
        <dbReference type="Proteomes" id="UP000249757"/>
    </source>
</evidence>